<dbReference type="Gene3D" id="2.60.40.1180">
    <property type="entry name" value="Golgi alpha-mannosidase II"/>
    <property type="match status" value="1"/>
</dbReference>
<dbReference type="InterPro" id="IPR052990">
    <property type="entry name" value="Sulfoquinovosidase_GH31"/>
</dbReference>
<dbReference type="PANTHER" id="PTHR46959:SF2">
    <property type="entry name" value="SULFOQUINOVOSIDASE"/>
    <property type="match status" value="1"/>
</dbReference>
<dbReference type="InterPro" id="IPR013780">
    <property type="entry name" value="Glyco_hydro_b"/>
</dbReference>
<accession>A0A437J950</accession>
<dbReference type="AlphaFoldDB" id="A0A437J950"/>
<dbReference type="InterPro" id="IPR044112">
    <property type="entry name" value="YihQ_TIM-like"/>
</dbReference>
<organism evidence="5 6">
    <name type="scientific">Sphingobium algorifonticola</name>
    <dbReference type="NCBI Taxonomy" id="2008318"/>
    <lineage>
        <taxon>Bacteria</taxon>
        <taxon>Pseudomonadati</taxon>
        <taxon>Pseudomonadota</taxon>
        <taxon>Alphaproteobacteria</taxon>
        <taxon>Sphingomonadales</taxon>
        <taxon>Sphingomonadaceae</taxon>
        <taxon>Sphingobium</taxon>
    </lineage>
</organism>
<dbReference type="OrthoDB" id="176168at2"/>
<dbReference type="Pfam" id="PF01055">
    <property type="entry name" value="Glyco_hydro_31_2nd"/>
    <property type="match status" value="1"/>
</dbReference>
<dbReference type="SUPFAM" id="SSF74650">
    <property type="entry name" value="Galactose mutarotase-like"/>
    <property type="match status" value="1"/>
</dbReference>
<dbReference type="EC" id="3.2.1.20" evidence="5"/>
<dbReference type="CDD" id="cd14752">
    <property type="entry name" value="GH31_N"/>
    <property type="match status" value="1"/>
</dbReference>
<dbReference type="InterPro" id="IPR000322">
    <property type="entry name" value="Glyco_hydro_31_TIM"/>
</dbReference>
<evidence type="ECO:0000256" key="2">
    <source>
        <dbReference type="RuleBase" id="RU361185"/>
    </source>
</evidence>
<evidence type="ECO:0000259" key="4">
    <source>
        <dbReference type="Pfam" id="PF21365"/>
    </source>
</evidence>
<evidence type="ECO:0000313" key="6">
    <source>
        <dbReference type="Proteomes" id="UP000282977"/>
    </source>
</evidence>
<dbReference type="InterPro" id="IPR017853">
    <property type="entry name" value="GH"/>
</dbReference>
<keyword evidence="6" id="KW-1185">Reference proteome</keyword>
<dbReference type="RefSeq" id="WP_127689919.1">
    <property type="nucleotide sequence ID" value="NZ_RZUL01000002.1"/>
</dbReference>
<keyword evidence="2 5" id="KW-0378">Hydrolase</keyword>
<reference evidence="5 6" key="1">
    <citation type="submission" date="2019-01" db="EMBL/GenBank/DDBJ databases">
        <authorList>
            <person name="Chen W.-M."/>
        </authorList>
    </citation>
    <scope>NUCLEOTIDE SEQUENCE [LARGE SCALE GENOMIC DNA]</scope>
    <source>
        <strain evidence="5 6">TLA-22</strain>
    </source>
</reference>
<dbReference type="Proteomes" id="UP000282977">
    <property type="component" value="Unassembled WGS sequence"/>
</dbReference>
<proteinExistence type="inferred from homology"/>
<dbReference type="EMBL" id="RZUL01000002">
    <property type="protein sequence ID" value="RVT41852.1"/>
    <property type="molecule type" value="Genomic_DNA"/>
</dbReference>
<feature type="domain" description="Glycoside hydrolase family 31 TIM barrel" evidence="3">
    <location>
        <begin position="242"/>
        <end position="567"/>
    </location>
</feature>
<dbReference type="NCBIfam" id="NF007746">
    <property type="entry name" value="PRK10426.1"/>
    <property type="match status" value="1"/>
</dbReference>
<gene>
    <name evidence="5" type="ORF">ENE74_06175</name>
</gene>
<feature type="domain" description="Glycosyl hydrolase family 31 C-terminal" evidence="4">
    <location>
        <begin position="579"/>
        <end position="663"/>
    </location>
</feature>
<evidence type="ECO:0000256" key="1">
    <source>
        <dbReference type="ARBA" id="ARBA00007806"/>
    </source>
</evidence>
<comment type="similarity">
    <text evidence="1 2">Belongs to the glycosyl hydrolase 31 family.</text>
</comment>
<dbReference type="PANTHER" id="PTHR46959">
    <property type="entry name" value="SULFOQUINOVOSIDASE"/>
    <property type="match status" value="1"/>
</dbReference>
<dbReference type="Gene3D" id="2.60.40.1760">
    <property type="entry name" value="glycosyl hydrolase (family 31)"/>
    <property type="match status" value="1"/>
</dbReference>
<dbReference type="CDD" id="cd06594">
    <property type="entry name" value="GH31_glucosidase_YihQ"/>
    <property type="match status" value="1"/>
</dbReference>
<dbReference type="GO" id="GO:0030246">
    <property type="term" value="F:carbohydrate binding"/>
    <property type="evidence" value="ECO:0007669"/>
    <property type="project" value="InterPro"/>
</dbReference>
<dbReference type="GO" id="GO:0005975">
    <property type="term" value="P:carbohydrate metabolic process"/>
    <property type="evidence" value="ECO:0007669"/>
    <property type="project" value="InterPro"/>
</dbReference>
<dbReference type="InterPro" id="IPR048395">
    <property type="entry name" value="Glyco_hydro_31_C"/>
</dbReference>
<dbReference type="Gene3D" id="3.20.20.80">
    <property type="entry name" value="Glycosidases"/>
    <property type="match status" value="1"/>
</dbReference>
<dbReference type="InterPro" id="IPR011013">
    <property type="entry name" value="Gal_mutarotase_sf_dom"/>
</dbReference>
<dbReference type="GO" id="GO:0004558">
    <property type="term" value="F:alpha-1,4-glucosidase activity"/>
    <property type="evidence" value="ECO:0007669"/>
    <property type="project" value="UniProtKB-EC"/>
</dbReference>
<protein>
    <submittedName>
        <fullName evidence="5">Alpha-glucosidase</fullName>
        <ecNumber evidence="5">3.2.1.20</ecNumber>
    </submittedName>
</protein>
<comment type="caution">
    <text evidence="5">The sequence shown here is derived from an EMBL/GenBank/DDBJ whole genome shotgun (WGS) entry which is preliminary data.</text>
</comment>
<evidence type="ECO:0000313" key="5">
    <source>
        <dbReference type="EMBL" id="RVT41852.1"/>
    </source>
</evidence>
<sequence length="685" mass="75709">MATIAPIVRITDDGFALWQGDRLVAAHSADMPMVTVGRGTADIEMFRGNFRLSDHVETRTPLAHARVIEAQGDDAPVRIDLAEREGAPVALSLVVQSDALLLESHDSAVNRCWLRFSTDGVEKIFGLGEQMSYLDLRGRVFPVWTSEPGVGRDKTSAFTQAMDAAGNAGGDYWTTNYPQPTILFERGTALHVDTHAYCAFDFMAADHFIIECWDIPAKIELFAAPTMADLVSALSTRFGRQPLLPEWANGGTIVGLKQGEASFARLERMIDAGVPVTGLWCEDWVGLRITSFGKRLFWDWRWNRDRYPHLDRRIAALAAKGVRFLAYVNPYLAIDGALYQEALAAGYLALRQDADMPYHVDFGEFDAAIVDFTNPDAAEWFADRVIGREMLDLGIMGWMADFGEYLPTDVRLFDGMDPMLAHNAWPTLWAKVNARALELRGKTGEAVFFMRAGGTDVGHYCPLLWAGDQSVDFSRHDGIGTVITAALSAGLVGNAYSHSDIGGYTSLMGNVRTAELLMRWSDLAAFTPVMRTHEGNRPDENLQVDSTPELLDHFAAMSQLHADLAPYTRLLCEAARTTGLPLQRALFLHHEEAMDSDTLQTHYLYGRDLLVAPVIEADATRWTCHLPQGTDWVHLWTGAHHAPGSVTVDAPIGRTPAFYRADSSHAPFFADIATRHVARLEAIGL</sequence>
<dbReference type="SUPFAM" id="SSF51011">
    <property type="entry name" value="Glycosyl hydrolase domain"/>
    <property type="match status" value="1"/>
</dbReference>
<dbReference type="SUPFAM" id="SSF51445">
    <property type="entry name" value="(Trans)glycosidases"/>
    <property type="match status" value="1"/>
</dbReference>
<name>A0A437J950_9SPHN</name>
<evidence type="ECO:0000259" key="3">
    <source>
        <dbReference type="Pfam" id="PF01055"/>
    </source>
</evidence>
<keyword evidence="2 5" id="KW-0326">Glycosidase</keyword>
<dbReference type="Pfam" id="PF21365">
    <property type="entry name" value="Glyco_hydro_31_3rd"/>
    <property type="match status" value="1"/>
</dbReference>